<gene>
    <name evidence="1" type="ORF">GPL20_34875</name>
</gene>
<sequence length="76" mass="8371">MSRKFQTCSLRTRRNDIATASDLLVHQMQPLRQDSGQALLKAMDINNKRAAAAGQSAEQTYAFTFSLIVGTLVLTV</sequence>
<dbReference type="RefSeq" id="WP_157336659.1">
    <property type="nucleotide sequence ID" value="NZ_JANADL010000057.1"/>
</dbReference>
<dbReference type="EMBL" id="WQNE01000047">
    <property type="protein sequence ID" value="MVT78166.1"/>
    <property type="molecule type" value="Genomic_DNA"/>
</dbReference>
<organism evidence="1 2">
    <name type="scientific">Bradyrhizobium cajani</name>
    <dbReference type="NCBI Taxonomy" id="1928661"/>
    <lineage>
        <taxon>Bacteria</taxon>
        <taxon>Pseudomonadati</taxon>
        <taxon>Pseudomonadota</taxon>
        <taxon>Alphaproteobacteria</taxon>
        <taxon>Hyphomicrobiales</taxon>
        <taxon>Nitrobacteraceae</taxon>
        <taxon>Bradyrhizobium</taxon>
    </lineage>
</organism>
<evidence type="ECO:0000313" key="2">
    <source>
        <dbReference type="Proteomes" id="UP000449969"/>
    </source>
</evidence>
<keyword evidence="2" id="KW-1185">Reference proteome</keyword>
<dbReference type="OrthoDB" id="9846431at2"/>
<accession>A0A844TID0</accession>
<comment type="caution">
    <text evidence="1">The sequence shown here is derived from an EMBL/GenBank/DDBJ whole genome shotgun (WGS) entry which is preliminary data.</text>
</comment>
<dbReference type="AlphaFoldDB" id="A0A844TID0"/>
<name>A0A844TID0_9BRAD</name>
<dbReference type="Proteomes" id="UP000449969">
    <property type="component" value="Unassembled WGS sequence"/>
</dbReference>
<reference evidence="1 2" key="1">
    <citation type="submission" date="2019-12" db="EMBL/GenBank/DDBJ databases">
        <title>Draft genome sequences Bradyrhizobium cajani AMBPC1010, Bradyrhizobium pachyrhizi AMBPC1040 and Bradyrhizobium yuanmingense ALSPC3051, three plant growth promoting strains isolated from nodules of Cajanus cajan L. in Dominican Republic.</title>
        <authorList>
            <person name="Flores-Felix J.D."/>
            <person name="Araujo J."/>
            <person name="Diaz-Alcantara C."/>
            <person name="Gonzalez-Andres F."/>
            <person name="Velazquez E."/>
        </authorList>
    </citation>
    <scope>NUCLEOTIDE SEQUENCE [LARGE SCALE GENOMIC DNA]</scope>
    <source>
        <strain evidence="1 2">1010</strain>
    </source>
</reference>
<evidence type="ECO:0000313" key="1">
    <source>
        <dbReference type="EMBL" id="MVT78166.1"/>
    </source>
</evidence>
<proteinExistence type="predicted"/>
<protein>
    <submittedName>
        <fullName evidence="1">Uncharacterized protein</fullName>
    </submittedName>
</protein>